<dbReference type="RefSeq" id="WP_146852176.1">
    <property type="nucleotide sequence ID" value="NZ_BAAAHR010000002.1"/>
</dbReference>
<feature type="transmembrane region" description="Helical" evidence="3">
    <location>
        <begin position="70"/>
        <end position="89"/>
    </location>
</feature>
<evidence type="ECO:0000256" key="3">
    <source>
        <dbReference type="SAM" id="Phobius"/>
    </source>
</evidence>
<keyword evidence="2" id="KW-1003">Cell membrane</keyword>
<dbReference type="EMBL" id="JACGWW010000001">
    <property type="protein sequence ID" value="MBA8812909.1"/>
    <property type="molecule type" value="Genomic_DNA"/>
</dbReference>
<evidence type="ECO:0000313" key="5">
    <source>
        <dbReference type="EMBL" id="MBA8812909.1"/>
    </source>
</evidence>
<protein>
    <recommendedName>
        <fullName evidence="2">Biotin transporter</fullName>
    </recommendedName>
</protein>
<dbReference type="PIRSF" id="PIRSF016661">
    <property type="entry name" value="BioY"/>
    <property type="match status" value="1"/>
</dbReference>
<feature type="transmembrane region" description="Helical" evidence="3">
    <location>
        <begin position="128"/>
        <end position="151"/>
    </location>
</feature>
<feature type="transmembrane region" description="Helical" evidence="3">
    <location>
        <begin position="101"/>
        <end position="119"/>
    </location>
</feature>
<keyword evidence="6" id="KW-1185">Reference proteome</keyword>
<dbReference type="GO" id="GO:0015225">
    <property type="term" value="F:biotin transmembrane transporter activity"/>
    <property type="evidence" value="ECO:0007669"/>
    <property type="project" value="UniProtKB-UniRule"/>
</dbReference>
<accession>A0A7W3PIQ3</accession>
<name>A0A7W3PIQ3_9MICO</name>
<keyword evidence="2 3" id="KW-0472">Membrane</keyword>
<dbReference type="GO" id="GO:0005886">
    <property type="term" value="C:plasma membrane"/>
    <property type="evidence" value="ECO:0007669"/>
    <property type="project" value="UniProtKB-SubCell"/>
</dbReference>
<proteinExistence type="inferred from homology"/>
<reference evidence="5 7" key="2">
    <citation type="submission" date="2020-07" db="EMBL/GenBank/DDBJ databases">
        <title>Sequencing the genomes of 1000 actinobacteria strains.</title>
        <authorList>
            <person name="Klenk H.-P."/>
        </authorList>
    </citation>
    <scope>NUCLEOTIDE SEQUENCE [LARGE SCALE GENOMIC DNA]</scope>
    <source>
        <strain evidence="5 7">DSM 10309</strain>
    </source>
</reference>
<keyword evidence="3" id="KW-1133">Transmembrane helix</keyword>
<feature type="transmembrane region" description="Helical" evidence="3">
    <location>
        <begin position="171"/>
        <end position="193"/>
    </location>
</feature>
<organism evidence="5 7">
    <name type="scientific">Frigoribacterium faeni</name>
    <dbReference type="NCBI Taxonomy" id="145483"/>
    <lineage>
        <taxon>Bacteria</taxon>
        <taxon>Bacillati</taxon>
        <taxon>Actinomycetota</taxon>
        <taxon>Actinomycetes</taxon>
        <taxon>Micrococcales</taxon>
        <taxon>Microbacteriaceae</taxon>
        <taxon>Frigoribacterium</taxon>
    </lineage>
</organism>
<dbReference type="Proteomes" id="UP000522688">
    <property type="component" value="Unassembled WGS sequence"/>
</dbReference>
<comment type="similarity">
    <text evidence="1 2">Belongs to the BioY family.</text>
</comment>
<gene>
    <name evidence="5" type="ORF">FB463_001133</name>
    <name evidence="4" type="ORF">FFA01_02580</name>
</gene>
<keyword evidence="3" id="KW-0812">Transmembrane</keyword>
<dbReference type="Gene3D" id="1.10.1760.20">
    <property type="match status" value="1"/>
</dbReference>
<evidence type="ECO:0000313" key="4">
    <source>
        <dbReference type="EMBL" id="GEK81949.1"/>
    </source>
</evidence>
<dbReference type="EMBL" id="BJUV01000002">
    <property type="protein sequence ID" value="GEK81949.1"/>
    <property type="molecule type" value="Genomic_DNA"/>
</dbReference>
<evidence type="ECO:0000313" key="7">
    <source>
        <dbReference type="Proteomes" id="UP000522688"/>
    </source>
</evidence>
<evidence type="ECO:0000313" key="6">
    <source>
        <dbReference type="Proteomes" id="UP000321154"/>
    </source>
</evidence>
<sequence length="201" mass="20873">MTNATASTNRPVLADRLVTSSRATDAALVLGGVAVVSVLAQVQVPLWPVPVTGQTLGVMLVGASLGARRGALSLLTYMLLGLAGLPIFAEFSGGPLSVLKPSFGFVIGFVFAAALIGWLSERDWDKRWLLSAAAFFAASLVPFVVGLPYLAVVLGQLGFANDPQSVLAAGLYPFIVGGVAKWLIAAAALPLAWRGLDRLGR</sequence>
<reference evidence="4 6" key="1">
    <citation type="submission" date="2019-07" db="EMBL/GenBank/DDBJ databases">
        <title>Whole genome shotgun sequence of Frigoribacterium faeni NBRC 103066.</title>
        <authorList>
            <person name="Hosoyama A."/>
            <person name="Uohara A."/>
            <person name="Ohji S."/>
            <person name="Ichikawa N."/>
        </authorList>
    </citation>
    <scope>NUCLEOTIDE SEQUENCE [LARGE SCALE GENOMIC DNA]</scope>
    <source>
        <strain evidence="4 6">NBRC 103066</strain>
    </source>
</reference>
<dbReference type="InterPro" id="IPR003784">
    <property type="entry name" value="BioY"/>
</dbReference>
<evidence type="ECO:0000256" key="2">
    <source>
        <dbReference type="PIRNR" id="PIRNR016661"/>
    </source>
</evidence>
<dbReference type="PANTHER" id="PTHR34295:SF1">
    <property type="entry name" value="BIOTIN TRANSPORTER BIOY"/>
    <property type="match status" value="1"/>
</dbReference>
<comment type="caution">
    <text evidence="5">The sequence shown here is derived from an EMBL/GenBank/DDBJ whole genome shotgun (WGS) entry which is preliminary data.</text>
</comment>
<dbReference type="PANTHER" id="PTHR34295">
    <property type="entry name" value="BIOTIN TRANSPORTER BIOY"/>
    <property type="match status" value="1"/>
</dbReference>
<dbReference type="Pfam" id="PF02632">
    <property type="entry name" value="BioY"/>
    <property type="match status" value="1"/>
</dbReference>
<dbReference type="OrthoDB" id="1496139at2"/>
<comment type="subcellular location">
    <subcellularLocation>
        <location evidence="2">Cell membrane</location>
        <topology evidence="2">Multi-pass membrane protein</topology>
    </subcellularLocation>
</comment>
<evidence type="ECO:0000256" key="1">
    <source>
        <dbReference type="ARBA" id="ARBA00010692"/>
    </source>
</evidence>
<dbReference type="AlphaFoldDB" id="A0A7W3PIQ3"/>
<dbReference type="Proteomes" id="UP000321154">
    <property type="component" value="Unassembled WGS sequence"/>
</dbReference>
<keyword evidence="2" id="KW-0813">Transport</keyword>